<organism evidence="3 4">
    <name type="scientific">Arcicella aquatica</name>
    <dbReference type="NCBI Taxonomy" id="217141"/>
    <lineage>
        <taxon>Bacteria</taxon>
        <taxon>Pseudomonadati</taxon>
        <taxon>Bacteroidota</taxon>
        <taxon>Cytophagia</taxon>
        <taxon>Cytophagales</taxon>
        <taxon>Flectobacillaceae</taxon>
        <taxon>Arcicella</taxon>
    </lineage>
</organism>
<keyword evidence="4" id="KW-1185">Reference proteome</keyword>
<feature type="transmembrane region" description="Helical" evidence="1">
    <location>
        <begin position="23"/>
        <end position="42"/>
    </location>
</feature>
<dbReference type="PANTHER" id="PTHR34220">
    <property type="entry name" value="SENSOR HISTIDINE KINASE YPDA"/>
    <property type="match status" value="1"/>
</dbReference>
<protein>
    <submittedName>
        <fullName evidence="3">Histidine kinase</fullName>
    </submittedName>
</protein>
<sequence>MEKITDLFLKVYPIEGVSNQKRVLLHVVFWIVFFIGLWGIILGPTVNIYYQLTTILYIVISDFIYFYFITYVILQTWSNDNYQKYFVTIFGIIFLIFILSILFYFRVHLIFDNKWFNTKNINGLDSGLLAFYKKGYWSYFNTGEVIGSTLEIFLTALPAFFIKLTRSLGKSVSEKKQIEIDYLRAQINPHFLTNTLNNIYSLTITDDKRNGDAILSLSSLLDYVLYESNEQTISLEREISFLTNFIELEKIRNTKRLEVDFVVEGEIHGNIPPMILVTFVENAFKHSIVDLKSRCFIKIHLKVVDDSLSFEVVNSKSNIVSINRKTTFGGIGLSNTKKRLITLYPNAHSLEIKDEKDTYSINLKVVLS</sequence>
<gene>
    <name evidence="3" type="ORF">VB264_01725</name>
</gene>
<proteinExistence type="predicted"/>
<keyword evidence="1" id="KW-1133">Transmembrane helix</keyword>
<feature type="transmembrane region" description="Helical" evidence="1">
    <location>
        <begin position="48"/>
        <end position="73"/>
    </location>
</feature>
<reference evidence="3 4" key="1">
    <citation type="submission" date="2023-12" db="EMBL/GenBank/DDBJ databases">
        <title>Novel species of the genus Arcicella isolated from rivers.</title>
        <authorList>
            <person name="Lu H."/>
        </authorList>
    </citation>
    <scope>NUCLEOTIDE SEQUENCE [LARGE SCALE GENOMIC DNA]</scope>
    <source>
        <strain evidence="3 4">LMG 21963</strain>
    </source>
</reference>
<dbReference type="EMBL" id="JAYFUL010000001">
    <property type="protein sequence ID" value="MEA5256481.1"/>
    <property type="molecule type" value="Genomic_DNA"/>
</dbReference>
<keyword evidence="3" id="KW-0808">Transferase</keyword>
<evidence type="ECO:0000256" key="1">
    <source>
        <dbReference type="SAM" id="Phobius"/>
    </source>
</evidence>
<keyword evidence="3" id="KW-0418">Kinase</keyword>
<dbReference type="InterPro" id="IPR050640">
    <property type="entry name" value="Bact_2-comp_sensor_kinase"/>
</dbReference>
<dbReference type="Proteomes" id="UP001304671">
    <property type="component" value="Unassembled WGS sequence"/>
</dbReference>
<name>A0ABU5QHF1_9BACT</name>
<dbReference type="PANTHER" id="PTHR34220:SF7">
    <property type="entry name" value="SENSOR HISTIDINE KINASE YPDA"/>
    <property type="match status" value="1"/>
</dbReference>
<comment type="caution">
    <text evidence="3">The sequence shown here is derived from an EMBL/GenBank/DDBJ whole genome shotgun (WGS) entry which is preliminary data.</text>
</comment>
<dbReference type="GO" id="GO:0016301">
    <property type="term" value="F:kinase activity"/>
    <property type="evidence" value="ECO:0007669"/>
    <property type="project" value="UniProtKB-KW"/>
</dbReference>
<feature type="transmembrane region" description="Helical" evidence="1">
    <location>
        <begin position="85"/>
        <end position="105"/>
    </location>
</feature>
<keyword evidence="1" id="KW-0472">Membrane</keyword>
<dbReference type="RefSeq" id="WP_323246268.1">
    <property type="nucleotide sequence ID" value="NZ_JAYFUL010000001.1"/>
</dbReference>
<dbReference type="InterPro" id="IPR010559">
    <property type="entry name" value="Sig_transdc_His_kin_internal"/>
</dbReference>
<accession>A0ABU5QHF1</accession>
<feature type="domain" description="Signal transduction histidine kinase internal region" evidence="2">
    <location>
        <begin position="179"/>
        <end position="257"/>
    </location>
</feature>
<keyword evidence="1" id="KW-0812">Transmembrane</keyword>
<evidence type="ECO:0000313" key="3">
    <source>
        <dbReference type="EMBL" id="MEA5256481.1"/>
    </source>
</evidence>
<dbReference type="Pfam" id="PF06580">
    <property type="entry name" value="His_kinase"/>
    <property type="match status" value="1"/>
</dbReference>
<evidence type="ECO:0000259" key="2">
    <source>
        <dbReference type="Pfam" id="PF06580"/>
    </source>
</evidence>
<evidence type="ECO:0000313" key="4">
    <source>
        <dbReference type="Proteomes" id="UP001304671"/>
    </source>
</evidence>